<gene>
    <name evidence="1" type="ORF">H8707_11625</name>
</gene>
<dbReference type="AlphaFoldDB" id="A0A926EYZ5"/>
<comment type="caution">
    <text evidence="1">The sequence shown here is derived from an EMBL/GenBank/DDBJ whole genome shotgun (WGS) entry which is preliminary data.</text>
</comment>
<accession>A0A926EYZ5</accession>
<sequence>MPKIKDISSIENVTIPYLSYVVLFVSIFHKEQLSYCDKAVEDTNQ</sequence>
<evidence type="ECO:0000313" key="1">
    <source>
        <dbReference type="EMBL" id="MBC8588864.1"/>
    </source>
</evidence>
<organism evidence="1 2">
    <name type="scientific">Paratissierella segnis</name>
    <dbReference type="NCBI Taxonomy" id="2763679"/>
    <lineage>
        <taxon>Bacteria</taxon>
        <taxon>Bacillati</taxon>
        <taxon>Bacillota</taxon>
        <taxon>Tissierellia</taxon>
        <taxon>Tissierellales</taxon>
        <taxon>Tissierellaceae</taxon>
        <taxon>Paratissierella</taxon>
    </lineage>
</organism>
<proteinExistence type="predicted"/>
<name>A0A926EYZ5_9FIRM</name>
<reference evidence="1" key="1">
    <citation type="submission" date="2020-08" db="EMBL/GenBank/DDBJ databases">
        <title>Genome public.</title>
        <authorList>
            <person name="Liu C."/>
            <person name="Sun Q."/>
        </authorList>
    </citation>
    <scope>NUCLEOTIDE SEQUENCE</scope>
    <source>
        <strain evidence="1">BX21</strain>
    </source>
</reference>
<dbReference type="EMBL" id="JACRTG010000028">
    <property type="protein sequence ID" value="MBC8588864.1"/>
    <property type="molecule type" value="Genomic_DNA"/>
</dbReference>
<keyword evidence="2" id="KW-1185">Reference proteome</keyword>
<dbReference type="Proteomes" id="UP000601171">
    <property type="component" value="Unassembled WGS sequence"/>
</dbReference>
<protein>
    <submittedName>
        <fullName evidence="1">Uncharacterized protein</fullName>
    </submittedName>
</protein>
<evidence type="ECO:0000313" key="2">
    <source>
        <dbReference type="Proteomes" id="UP000601171"/>
    </source>
</evidence>
<dbReference type="RefSeq" id="WP_262430316.1">
    <property type="nucleotide sequence ID" value="NZ_JACRTG010000028.1"/>
</dbReference>